<evidence type="ECO:0000313" key="2">
    <source>
        <dbReference type="WBParaSite" id="nRc.2.0.1.t23848-RA"/>
    </source>
</evidence>
<evidence type="ECO:0000313" key="1">
    <source>
        <dbReference type="Proteomes" id="UP000887565"/>
    </source>
</evidence>
<dbReference type="Proteomes" id="UP000887565">
    <property type="component" value="Unplaced"/>
</dbReference>
<protein>
    <submittedName>
        <fullName evidence="2">Uncharacterized protein</fullName>
    </submittedName>
</protein>
<proteinExistence type="predicted"/>
<dbReference type="AlphaFoldDB" id="A0A915JBH5"/>
<accession>A0A915JBH5</accession>
<dbReference type="WBParaSite" id="nRc.2.0.1.t23848-RA">
    <property type="protein sequence ID" value="nRc.2.0.1.t23848-RA"/>
    <property type="gene ID" value="nRc.2.0.1.g23848"/>
</dbReference>
<name>A0A915JBH5_ROMCU</name>
<keyword evidence="1" id="KW-1185">Reference proteome</keyword>
<organism evidence="1 2">
    <name type="scientific">Romanomermis culicivorax</name>
    <name type="common">Nematode worm</name>
    <dbReference type="NCBI Taxonomy" id="13658"/>
    <lineage>
        <taxon>Eukaryota</taxon>
        <taxon>Metazoa</taxon>
        <taxon>Ecdysozoa</taxon>
        <taxon>Nematoda</taxon>
        <taxon>Enoplea</taxon>
        <taxon>Dorylaimia</taxon>
        <taxon>Mermithida</taxon>
        <taxon>Mermithoidea</taxon>
        <taxon>Mermithidae</taxon>
        <taxon>Romanomermis</taxon>
    </lineage>
</organism>
<reference evidence="2" key="1">
    <citation type="submission" date="2022-11" db="UniProtKB">
        <authorList>
            <consortium name="WormBaseParasite"/>
        </authorList>
    </citation>
    <scope>IDENTIFICATION</scope>
</reference>
<sequence length="94" mass="10578">MAKVVWVSHDMLPKLMAPITKRMIQKTLEQRVHEKIFINVLNNSLSIPVQNRFTISVTGSTKSKGIASGDNLNSNWPRNVHQRLAVLQALENSS</sequence>